<feature type="compositionally biased region" description="Low complexity" evidence="1">
    <location>
        <begin position="1"/>
        <end position="15"/>
    </location>
</feature>
<protein>
    <submittedName>
        <fullName evidence="2">Uncharacterized protein</fullName>
    </submittedName>
</protein>
<feature type="compositionally biased region" description="Basic and acidic residues" evidence="1">
    <location>
        <begin position="33"/>
        <end position="50"/>
    </location>
</feature>
<comment type="caution">
    <text evidence="2">The sequence shown here is derived from an EMBL/GenBank/DDBJ whole genome shotgun (WGS) entry which is preliminary data.</text>
</comment>
<feature type="non-terminal residue" evidence="2">
    <location>
        <position position="60"/>
    </location>
</feature>
<reference evidence="2" key="1">
    <citation type="journal article" date="2021" name="Vet Sci">
        <title>O-Serogroups and Pathovirotypes of Escherichia coli Isolated from Post-Weaning Piglets Showing Diarrhoea and/or Oedema in South Korea.</title>
        <authorList>
            <person name="Byun J.W."/>
            <person name="Moon B.Y."/>
            <person name="Do K.H."/>
            <person name="Lee K."/>
            <person name="Lee H.Y."/>
            <person name="Kim W.I."/>
            <person name="So B."/>
            <person name="Lee W.K."/>
        </authorList>
    </citation>
    <scope>NUCLEOTIDE SEQUENCE</scope>
    <source>
        <strain evidence="2">84/14</strain>
    </source>
</reference>
<accession>A0A9Q4H7D4</accession>
<gene>
    <name evidence="2" type="ORF">OYG11_11865</name>
</gene>
<proteinExistence type="predicted"/>
<dbReference type="Proteomes" id="UP001077788">
    <property type="component" value="Unassembled WGS sequence"/>
</dbReference>
<evidence type="ECO:0000313" key="3">
    <source>
        <dbReference type="Proteomes" id="UP001077788"/>
    </source>
</evidence>
<evidence type="ECO:0000313" key="2">
    <source>
        <dbReference type="EMBL" id="MCY6524897.1"/>
    </source>
</evidence>
<organism evidence="2 3">
    <name type="scientific">Actinobacillus pleuropneumoniae</name>
    <name type="common">Haemophilus pleuropneumoniae</name>
    <dbReference type="NCBI Taxonomy" id="715"/>
    <lineage>
        <taxon>Bacteria</taxon>
        <taxon>Pseudomonadati</taxon>
        <taxon>Pseudomonadota</taxon>
        <taxon>Gammaproteobacteria</taxon>
        <taxon>Pasteurellales</taxon>
        <taxon>Pasteurellaceae</taxon>
        <taxon>Actinobacillus</taxon>
    </lineage>
</organism>
<name>A0A9Q4H7D4_ACTPL</name>
<evidence type="ECO:0000256" key="1">
    <source>
        <dbReference type="SAM" id="MobiDB-lite"/>
    </source>
</evidence>
<dbReference type="AlphaFoldDB" id="A0A9Q4H7D4"/>
<reference evidence="2" key="2">
    <citation type="submission" date="2022-12" db="EMBL/GenBank/DDBJ databases">
        <authorList>
            <person name="Kardos G."/>
            <person name="Sarkozi R."/>
            <person name="Laczko L."/>
            <person name="Marton S."/>
            <person name="Makrai L."/>
            <person name="Banyai K."/>
            <person name="Fodor L."/>
        </authorList>
    </citation>
    <scope>NUCLEOTIDE SEQUENCE</scope>
    <source>
        <strain evidence="2">84/14</strain>
    </source>
</reference>
<feature type="region of interest" description="Disordered" evidence="1">
    <location>
        <begin position="1"/>
        <end position="60"/>
    </location>
</feature>
<dbReference type="RefSeq" id="WP_267992082.1">
    <property type="nucleotide sequence ID" value="NZ_JAPQFC010000578.1"/>
</dbReference>
<sequence length="60" mass="6654">MLIEETGSSSSEGQEAVAKGQREKGQKTPTTLQKKEQKKKHEEKDDKEKGGTPILSAREK</sequence>
<dbReference type="EMBL" id="JAPQFC010000578">
    <property type="protein sequence ID" value="MCY6524897.1"/>
    <property type="molecule type" value="Genomic_DNA"/>
</dbReference>